<gene>
    <name evidence="1" type="ORF">SDC9_15484</name>
</gene>
<comment type="caution">
    <text evidence="1">The sequence shown here is derived from an EMBL/GenBank/DDBJ whole genome shotgun (WGS) entry which is preliminary data.</text>
</comment>
<reference evidence="1" key="1">
    <citation type="submission" date="2019-08" db="EMBL/GenBank/DDBJ databases">
        <authorList>
            <person name="Kucharzyk K."/>
            <person name="Murdoch R.W."/>
            <person name="Higgins S."/>
            <person name="Loffler F."/>
        </authorList>
    </citation>
    <scope>NUCLEOTIDE SEQUENCE</scope>
</reference>
<accession>A0A644TRX4</accession>
<dbReference type="AlphaFoldDB" id="A0A644TRX4"/>
<protein>
    <submittedName>
        <fullName evidence="1">Uncharacterized protein</fullName>
    </submittedName>
</protein>
<name>A0A644TRX4_9ZZZZ</name>
<organism evidence="1">
    <name type="scientific">bioreactor metagenome</name>
    <dbReference type="NCBI Taxonomy" id="1076179"/>
    <lineage>
        <taxon>unclassified sequences</taxon>
        <taxon>metagenomes</taxon>
        <taxon>ecological metagenomes</taxon>
    </lineage>
</organism>
<evidence type="ECO:0000313" key="1">
    <source>
        <dbReference type="EMBL" id="MPL69736.1"/>
    </source>
</evidence>
<proteinExistence type="predicted"/>
<sequence length="372" mass="43109">MRKETNAGHKDIYSSSPFGCFLSPFSLSIDRMEKLILVNFEKDPDKYYNTFELQQANDISGRKRFLVIAYRKDGAADIYYQSDYPFCSQTSILNDVSLFVCPLEDAEFEITDEKLQVCFSFKDRFGRQIKVVVHERHRSKKKPFFLLAPVGVVAKQPTSFPVYSLYAMSFTIRKHTEIEIEIDNIKHKPDSFPLPVECAGNFFTRYSGDTFNVDWNKNYQGPLKSIVPDQENKAADNGTNYELINNGGHFEIKRIGTKNGKHELTIEFSPPVPDILCLKNDLKLGGTFKVKTDNTNSHICGEYMLHRHENDVSMELHPNQGWQPNEKRLILSLLFMIVKVFREWPKSYTWRATINLENITQPEMKSGWERKT</sequence>
<dbReference type="EMBL" id="VSSQ01000048">
    <property type="protein sequence ID" value="MPL69736.1"/>
    <property type="molecule type" value="Genomic_DNA"/>
</dbReference>